<feature type="domain" description="DUF3456" evidence="2">
    <location>
        <begin position="57"/>
        <end position="198"/>
    </location>
</feature>
<dbReference type="Pfam" id="PF11938">
    <property type="entry name" value="DUF3456"/>
    <property type="match status" value="1"/>
</dbReference>
<reference evidence="4" key="1">
    <citation type="journal article" date="2014" name="Science">
        <title>Ancient hybridizations among the ancestral genomes of bread wheat.</title>
        <authorList>
            <consortium name="International Wheat Genome Sequencing Consortium,"/>
            <person name="Marcussen T."/>
            <person name="Sandve S.R."/>
            <person name="Heier L."/>
            <person name="Spannagl M."/>
            <person name="Pfeifer M."/>
            <person name="Jakobsen K.S."/>
            <person name="Wulff B.B."/>
            <person name="Steuernagel B."/>
            <person name="Mayer K.F."/>
            <person name="Olsen O.A."/>
        </authorList>
    </citation>
    <scope>NUCLEOTIDE SEQUENCE [LARGE SCALE GENOMIC DNA]</scope>
    <source>
        <strain evidence="4">cv. AL8/78</strain>
    </source>
</reference>
<dbReference type="InterPro" id="IPR021852">
    <property type="entry name" value="DUF3456"/>
</dbReference>
<evidence type="ECO:0000259" key="2">
    <source>
        <dbReference type="Pfam" id="PF11938"/>
    </source>
</evidence>
<reference evidence="3" key="5">
    <citation type="journal article" date="2021" name="G3 (Bethesda)">
        <title>Aegilops tauschii genome assembly Aet v5.0 features greater sequence contiguity and improved annotation.</title>
        <authorList>
            <person name="Wang L."/>
            <person name="Zhu T."/>
            <person name="Rodriguez J.C."/>
            <person name="Deal K.R."/>
            <person name="Dubcovsky J."/>
            <person name="McGuire P.E."/>
            <person name="Lux T."/>
            <person name="Spannagl M."/>
            <person name="Mayer K.F.X."/>
            <person name="Baldrich P."/>
            <person name="Meyers B.C."/>
            <person name="Huo N."/>
            <person name="Gu Y.Q."/>
            <person name="Zhou H."/>
            <person name="Devos K.M."/>
            <person name="Bennetzen J.L."/>
            <person name="Unver T."/>
            <person name="Budak H."/>
            <person name="Gulick P.J."/>
            <person name="Galiba G."/>
            <person name="Kalapos B."/>
            <person name="Nelson D.R."/>
            <person name="Li P."/>
            <person name="You F.M."/>
            <person name="Luo M.C."/>
            <person name="Dvorak J."/>
        </authorList>
    </citation>
    <scope>NUCLEOTIDE SEQUENCE [LARGE SCALE GENOMIC DNA]</scope>
    <source>
        <strain evidence="3">cv. AL8/78</strain>
    </source>
</reference>
<evidence type="ECO:0000313" key="3">
    <source>
        <dbReference type="EnsemblPlants" id="AET6Gv20121300.1"/>
    </source>
</evidence>
<organism evidence="3 4">
    <name type="scientific">Aegilops tauschii subsp. strangulata</name>
    <name type="common">Goatgrass</name>
    <dbReference type="NCBI Taxonomy" id="200361"/>
    <lineage>
        <taxon>Eukaryota</taxon>
        <taxon>Viridiplantae</taxon>
        <taxon>Streptophyta</taxon>
        <taxon>Embryophyta</taxon>
        <taxon>Tracheophyta</taxon>
        <taxon>Spermatophyta</taxon>
        <taxon>Magnoliopsida</taxon>
        <taxon>Liliopsida</taxon>
        <taxon>Poales</taxon>
        <taxon>Poaceae</taxon>
        <taxon>BOP clade</taxon>
        <taxon>Pooideae</taxon>
        <taxon>Triticodae</taxon>
        <taxon>Triticeae</taxon>
        <taxon>Triticinae</taxon>
        <taxon>Aegilops</taxon>
    </lineage>
</organism>
<evidence type="ECO:0000256" key="1">
    <source>
        <dbReference type="SAM" id="MobiDB-lite"/>
    </source>
</evidence>
<dbReference type="InterPro" id="IPR042415">
    <property type="entry name" value="CNPY"/>
</dbReference>
<feature type="region of interest" description="Disordered" evidence="1">
    <location>
        <begin position="1"/>
        <end position="25"/>
    </location>
</feature>
<dbReference type="Proteomes" id="UP000015105">
    <property type="component" value="Chromosome 6D"/>
</dbReference>
<reference evidence="4" key="2">
    <citation type="journal article" date="2017" name="Nat. Plants">
        <title>The Aegilops tauschii genome reveals multiple impacts of transposons.</title>
        <authorList>
            <person name="Zhao G."/>
            <person name="Zou C."/>
            <person name="Li K."/>
            <person name="Wang K."/>
            <person name="Li T."/>
            <person name="Gao L."/>
            <person name="Zhang X."/>
            <person name="Wang H."/>
            <person name="Yang Z."/>
            <person name="Liu X."/>
            <person name="Jiang W."/>
            <person name="Mao L."/>
            <person name="Kong X."/>
            <person name="Jiao Y."/>
            <person name="Jia J."/>
        </authorList>
    </citation>
    <scope>NUCLEOTIDE SEQUENCE [LARGE SCALE GENOMIC DNA]</scope>
    <source>
        <strain evidence="4">cv. AL8/78</strain>
    </source>
</reference>
<keyword evidence="4" id="KW-1185">Reference proteome</keyword>
<name>A0A453MWI3_AEGTS</name>
<dbReference type="PANTHER" id="PTHR13341">
    <property type="entry name" value="MIR-INTERACTING SAPOSIN-LIKE PROTEIN"/>
    <property type="match status" value="1"/>
</dbReference>
<accession>A0A453MWI3</accession>
<reference evidence="3" key="3">
    <citation type="journal article" date="2017" name="Nature">
        <title>Genome sequence of the progenitor of the wheat D genome Aegilops tauschii.</title>
        <authorList>
            <person name="Luo M.C."/>
            <person name="Gu Y.Q."/>
            <person name="Puiu D."/>
            <person name="Wang H."/>
            <person name="Twardziok S.O."/>
            <person name="Deal K.R."/>
            <person name="Huo N."/>
            <person name="Zhu T."/>
            <person name="Wang L."/>
            <person name="Wang Y."/>
            <person name="McGuire P.E."/>
            <person name="Liu S."/>
            <person name="Long H."/>
            <person name="Ramasamy R.K."/>
            <person name="Rodriguez J.C."/>
            <person name="Van S.L."/>
            <person name="Yuan L."/>
            <person name="Wang Z."/>
            <person name="Xia Z."/>
            <person name="Xiao L."/>
            <person name="Anderson O.D."/>
            <person name="Ouyang S."/>
            <person name="Liang Y."/>
            <person name="Zimin A.V."/>
            <person name="Pertea G."/>
            <person name="Qi P."/>
            <person name="Bennetzen J.L."/>
            <person name="Dai X."/>
            <person name="Dawson M.W."/>
            <person name="Muller H.G."/>
            <person name="Kugler K."/>
            <person name="Rivarola-Duarte L."/>
            <person name="Spannagl M."/>
            <person name="Mayer K.F.X."/>
            <person name="Lu F.H."/>
            <person name="Bevan M.W."/>
            <person name="Leroy P."/>
            <person name="Li P."/>
            <person name="You F.M."/>
            <person name="Sun Q."/>
            <person name="Liu Z."/>
            <person name="Lyons E."/>
            <person name="Wicker T."/>
            <person name="Salzberg S.L."/>
            <person name="Devos K.M."/>
            <person name="Dvorak J."/>
        </authorList>
    </citation>
    <scope>NUCLEOTIDE SEQUENCE [LARGE SCALE GENOMIC DNA]</scope>
    <source>
        <strain evidence="3">cv. AL8/78</strain>
    </source>
</reference>
<proteinExistence type="predicted"/>
<dbReference type="EnsemblPlants" id="AET6Gv20121300.1">
    <property type="protein sequence ID" value="AET6Gv20121300.1"/>
    <property type="gene ID" value="AET6Gv20121300"/>
</dbReference>
<feature type="compositionally biased region" description="Basic and acidic residues" evidence="1">
    <location>
        <begin position="1"/>
        <end position="15"/>
    </location>
</feature>
<protein>
    <recommendedName>
        <fullName evidence="2">DUF3456 domain-containing protein</fullName>
    </recommendedName>
</protein>
<dbReference type="AlphaFoldDB" id="A0A453MWI3"/>
<sequence>PNSRDEEERSGDRRSRSPVGEMEPRRAIHRRSGALLLLFAAVFAAAAGASASAIGDKCAACKAVAAELEIGISSEKPRNHLDLRNRLNSKGQREGKVIDYRVSELRIVELLDDLCDKMQDYTLQKLESGEKEWVKVTNWSSFQTDKKAAARAYSKNLSSYCGRLLEETEDELSEWIKTSSAESGNVSQALCQDISKHCQSTSTTAPVDDEL</sequence>
<dbReference type="Gramene" id="AET6Gv20121300.1">
    <property type="protein sequence ID" value="AET6Gv20121300.1"/>
    <property type="gene ID" value="AET6Gv20121300"/>
</dbReference>
<evidence type="ECO:0000313" key="4">
    <source>
        <dbReference type="Proteomes" id="UP000015105"/>
    </source>
</evidence>
<dbReference type="PANTHER" id="PTHR13341:SF2">
    <property type="entry name" value="PROTEIN SEELE"/>
    <property type="match status" value="1"/>
</dbReference>
<reference evidence="3" key="4">
    <citation type="submission" date="2019-03" db="UniProtKB">
        <authorList>
            <consortium name="EnsemblPlants"/>
        </authorList>
    </citation>
    <scope>IDENTIFICATION</scope>
</reference>